<evidence type="ECO:0000313" key="2">
    <source>
        <dbReference type="EMBL" id="KNZ59293.1"/>
    </source>
</evidence>
<reference evidence="2 3" key="1">
    <citation type="submission" date="2015-08" db="EMBL/GenBank/DDBJ databases">
        <title>Next Generation Sequencing and Analysis of the Genome of Puccinia sorghi L Schw, the Causal Agent of Maize Common Rust.</title>
        <authorList>
            <person name="Rochi L."/>
            <person name="Burguener G."/>
            <person name="Darino M."/>
            <person name="Turjanski A."/>
            <person name="Kreff E."/>
            <person name="Dieguez M.J."/>
            <person name="Sacco F."/>
        </authorList>
    </citation>
    <scope>NUCLEOTIDE SEQUENCE [LARGE SCALE GENOMIC DNA]</scope>
    <source>
        <strain evidence="2 3">RO10H11247</strain>
    </source>
</reference>
<name>A0A0L6VEW6_9BASI</name>
<keyword evidence="3" id="KW-1185">Reference proteome</keyword>
<dbReference type="VEuPathDB" id="FungiDB:VP01_1765g4"/>
<dbReference type="AlphaFoldDB" id="A0A0L6VEW6"/>
<feature type="transmembrane region" description="Helical" evidence="1">
    <location>
        <begin position="255"/>
        <end position="272"/>
    </location>
</feature>
<gene>
    <name evidence="2" type="ORF">VP01_1765g4</name>
</gene>
<feature type="transmembrane region" description="Helical" evidence="1">
    <location>
        <begin position="146"/>
        <end position="164"/>
    </location>
</feature>
<feature type="transmembrane region" description="Helical" evidence="1">
    <location>
        <begin position="45"/>
        <end position="65"/>
    </location>
</feature>
<feature type="transmembrane region" description="Helical" evidence="1">
    <location>
        <begin position="170"/>
        <end position="194"/>
    </location>
</feature>
<accession>A0A0L6VEW6</accession>
<dbReference type="Proteomes" id="UP000037035">
    <property type="component" value="Unassembled WGS sequence"/>
</dbReference>
<proteinExistence type="predicted"/>
<evidence type="ECO:0000313" key="3">
    <source>
        <dbReference type="Proteomes" id="UP000037035"/>
    </source>
</evidence>
<sequence>MCTHCLARYKWTHWYLTRQFVHVSFVFGLTQTRYWSKEWIDEGKIIWVMVIYFLITSDLGIGSGIEGIVFKWMIWDERCPDVLKLLEEKSKREVTFLTTIIPVSIDNLCCAEAEDNPPVGETPGKSWRGLQDHNIARETAMMKSDIRLLNFIDSCMIVMLFGNSKNGQNWWLFFQISLSKILMLQLFVNYYAMFFSIKPVFVPKKFYILGECLNNLSFSFFQIGLNWGDSPCFFGLATPKLHPILGNTRFDSGTPLFLVYPVVHSVFFFSLLSEVNMTQIISPLSSLRYVVHSFLYVLNDVISSTHLYSPSTLSIFSPCSSSPVSQGYLPVSQCLTIWKSLSMNATGVYEIPIWRVLACN</sequence>
<keyword evidence="1" id="KW-1133">Transmembrane helix</keyword>
<comment type="caution">
    <text evidence="2">The sequence shown here is derived from an EMBL/GenBank/DDBJ whole genome shotgun (WGS) entry which is preliminary data.</text>
</comment>
<protein>
    <submittedName>
        <fullName evidence="2">Uncharacterized protein</fullName>
    </submittedName>
</protein>
<keyword evidence="1" id="KW-0472">Membrane</keyword>
<keyword evidence="1" id="KW-0812">Transmembrane</keyword>
<organism evidence="2 3">
    <name type="scientific">Puccinia sorghi</name>
    <dbReference type="NCBI Taxonomy" id="27349"/>
    <lineage>
        <taxon>Eukaryota</taxon>
        <taxon>Fungi</taxon>
        <taxon>Dikarya</taxon>
        <taxon>Basidiomycota</taxon>
        <taxon>Pucciniomycotina</taxon>
        <taxon>Pucciniomycetes</taxon>
        <taxon>Pucciniales</taxon>
        <taxon>Pucciniaceae</taxon>
        <taxon>Puccinia</taxon>
    </lineage>
</organism>
<dbReference type="EMBL" id="LAVV01006576">
    <property type="protein sequence ID" value="KNZ59293.1"/>
    <property type="molecule type" value="Genomic_DNA"/>
</dbReference>
<evidence type="ECO:0000256" key="1">
    <source>
        <dbReference type="SAM" id="Phobius"/>
    </source>
</evidence>